<keyword evidence="2" id="KW-0548">Nucleotidyltransferase</keyword>
<comment type="caution">
    <text evidence="2">The sequence shown here is derived from an EMBL/GenBank/DDBJ whole genome shotgun (WGS) entry which is preliminary data.</text>
</comment>
<dbReference type="InterPro" id="IPR000477">
    <property type="entry name" value="RT_dom"/>
</dbReference>
<accession>A0A2V5J5M1</accession>
<dbReference type="NCBIfam" id="TIGR04416">
    <property type="entry name" value="group_II_RT_mat"/>
    <property type="match status" value="1"/>
</dbReference>
<name>A0A2V5J5M1_9MICC</name>
<keyword evidence="2" id="KW-0808">Transferase</keyword>
<feature type="domain" description="Reverse transcriptase" evidence="1">
    <location>
        <begin position="101"/>
        <end position="349"/>
    </location>
</feature>
<dbReference type="InterPro" id="IPR043502">
    <property type="entry name" value="DNA/RNA_pol_sf"/>
</dbReference>
<dbReference type="SUPFAM" id="SSF56672">
    <property type="entry name" value="DNA/RNA polymerases"/>
    <property type="match status" value="1"/>
</dbReference>
<dbReference type="AlphaFoldDB" id="A0A2V5J5M1"/>
<dbReference type="Pfam" id="PF00078">
    <property type="entry name" value="RVT_1"/>
    <property type="match status" value="1"/>
</dbReference>
<dbReference type="EMBL" id="QJVC01000016">
    <property type="protein sequence ID" value="PYI37830.1"/>
    <property type="molecule type" value="Genomic_DNA"/>
</dbReference>
<evidence type="ECO:0000259" key="1">
    <source>
        <dbReference type="PROSITE" id="PS50878"/>
    </source>
</evidence>
<dbReference type="OrthoDB" id="1550386at2"/>
<dbReference type="InterPro" id="IPR030931">
    <property type="entry name" value="Group_II_RT_mat"/>
</dbReference>
<gene>
    <name evidence="2" type="primary">ltrA</name>
    <name evidence="2" type="ORF">CVS30_13580</name>
</gene>
<dbReference type="PANTHER" id="PTHR34047">
    <property type="entry name" value="NUCLEAR INTRON MATURASE 1, MITOCHONDRIAL-RELATED"/>
    <property type="match status" value="1"/>
</dbReference>
<keyword evidence="3" id="KW-1185">Reference proteome</keyword>
<sequence length="491" mass="55867">MTQLLLQGTEALVNTGEPRWPDLDEASVRVRAMQTKLHHWAVSDPDRLFEDVFNLVYDRDFLTVAWGRVKGNKGARTAGVDRRIPALIGVGAESVEFLEEVRELLKSRAFVPLPVRERLIPKPNSTKLRRLGIPTARDRVAQASLALVLEPIFEADFKPVSYGFRPKRRAQDAIAEIHAMATRNYHWVFEADIEACFDELKHSAVIAEVRKRVTDKRVLILIGKFLKAGIMSAEGKVRKSSTGTPQGGIISPLLANIALTVLDKHFCDKWEAHSTPYRREAHRKQGGATYRIIRYADDFVIMVLGTQAHAEALWDEVAEVIAPLGLKISMAKSRVCHIDEGFDFLGFHIQRRLKKGTQKMSVYTYPSKKSLLTILGKVRALTRRAEHPSLDVLLNQLNPVVRGWCNYFRHGVSKATFGYLDAFIWHRVTQWIRKRHPGITWRELFRRFLTGRPGNQPQAEGITMFDTASVPVTRYRWRAHNIPTPWATSTV</sequence>
<dbReference type="InterPro" id="IPR013597">
    <property type="entry name" value="Mat_intron_G2"/>
</dbReference>
<dbReference type="RefSeq" id="WP_110485868.1">
    <property type="nucleotide sequence ID" value="NZ_QJVC01000016.1"/>
</dbReference>
<dbReference type="PANTHER" id="PTHR34047:SF8">
    <property type="entry name" value="PROTEIN YKFC"/>
    <property type="match status" value="1"/>
</dbReference>
<organism evidence="2 3">
    <name type="scientific">Arthrobacter psychrolactophilus</name>
    <dbReference type="NCBI Taxonomy" id="92442"/>
    <lineage>
        <taxon>Bacteria</taxon>
        <taxon>Bacillati</taxon>
        <taxon>Actinomycetota</taxon>
        <taxon>Actinomycetes</taxon>
        <taxon>Micrococcales</taxon>
        <taxon>Micrococcaceae</taxon>
        <taxon>Arthrobacter</taxon>
    </lineage>
</organism>
<protein>
    <submittedName>
        <fullName evidence="2">Group II intron reverse transcriptase/maturase</fullName>
    </submittedName>
</protein>
<dbReference type="InterPro" id="IPR051083">
    <property type="entry name" value="GrpII_Intron_Splice-Mob/Def"/>
</dbReference>
<dbReference type="GO" id="GO:0003964">
    <property type="term" value="F:RNA-directed DNA polymerase activity"/>
    <property type="evidence" value="ECO:0007669"/>
    <property type="project" value="UniProtKB-KW"/>
</dbReference>
<proteinExistence type="predicted"/>
<evidence type="ECO:0000313" key="2">
    <source>
        <dbReference type="EMBL" id="PYI37830.1"/>
    </source>
</evidence>
<dbReference type="Pfam" id="PF08388">
    <property type="entry name" value="GIIM"/>
    <property type="match status" value="1"/>
</dbReference>
<evidence type="ECO:0000313" key="3">
    <source>
        <dbReference type="Proteomes" id="UP000247980"/>
    </source>
</evidence>
<keyword evidence="2" id="KW-0695">RNA-directed DNA polymerase</keyword>
<reference evidence="2 3" key="1">
    <citation type="submission" date="2018-05" db="EMBL/GenBank/DDBJ databases">
        <title>Genetic diversity of glacier-inhabiting Cryobacterium bacteria in China and description of Cryobacterium mengkeensis sp. nov. and Arthrobacter glacialis sp. nov.</title>
        <authorList>
            <person name="Liu Q."/>
            <person name="Xin Y.-H."/>
        </authorList>
    </citation>
    <scope>NUCLEOTIDE SEQUENCE [LARGE SCALE GENOMIC DNA]</scope>
    <source>
        <strain evidence="2 3">B7</strain>
    </source>
</reference>
<dbReference type="CDD" id="cd01651">
    <property type="entry name" value="RT_G2_intron"/>
    <property type="match status" value="1"/>
</dbReference>
<dbReference type="Proteomes" id="UP000247980">
    <property type="component" value="Unassembled WGS sequence"/>
</dbReference>
<dbReference type="PROSITE" id="PS50878">
    <property type="entry name" value="RT_POL"/>
    <property type="match status" value="1"/>
</dbReference>